<dbReference type="EMBL" id="BARU01012314">
    <property type="protein sequence ID" value="GAH39652.1"/>
    <property type="molecule type" value="Genomic_DNA"/>
</dbReference>
<feature type="non-terminal residue" evidence="1">
    <location>
        <position position="89"/>
    </location>
</feature>
<gene>
    <name evidence="1" type="ORF">S03H2_22760</name>
</gene>
<accession>X1F3Y7</accession>
<proteinExistence type="predicted"/>
<dbReference type="AlphaFoldDB" id="X1F3Y7"/>
<organism evidence="1">
    <name type="scientific">marine sediment metagenome</name>
    <dbReference type="NCBI Taxonomy" id="412755"/>
    <lineage>
        <taxon>unclassified sequences</taxon>
        <taxon>metagenomes</taxon>
        <taxon>ecological metagenomes</taxon>
    </lineage>
</organism>
<sequence>MKKVKRIKIEETNTLVALPIDWQKDKLSIVLKLPEIRPPNWHLTIQFGYNPAREHLFLNCHWTDEIEKAKVNYKREPVLDIKVSTKDLE</sequence>
<name>X1F3Y7_9ZZZZ</name>
<reference evidence="1" key="1">
    <citation type="journal article" date="2014" name="Front. Microbiol.">
        <title>High frequency of phylogenetically diverse reductive dehalogenase-homologous genes in deep subseafloor sedimentary metagenomes.</title>
        <authorList>
            <person name="Kawai M."/>
            <person name="Futagami T."/>
            <person name="Toyoda A."/>
            <person name="Takaki Y."/>
            <person name="Nishi S."/>
            <person name="Hori S."/>
            <person name="Arai W."/>
            <person name="Tsubouchi T."/>
            <person name="Morono Y."/>
            <person name="Uchiyama I."/>
            <person name="Ito T."/>
            <person name="Fujiyama A."/>
            <person name="Inagaki F."/>
            <person name="Takami H."/>
        </authorList>
    </citation>
    <scope>NUCLEOTIDE SEQUENCE</scope>
    <source>
        <strain evidence="1">Expedition CK06-06</strain>
    </source>
</reference>
<evidence type="ECO:0000313" key="1">
    <source>
        <dbReference type="EMBL" id="GAH39652.1"/>
    </source>
</evidence>
<comment type="caution">
    <text evidence="1">The sequence shown here is derived from an EMBL/GenBank/DDBJ whole genome shotgun (WGS) entry which is preliminary data.</text>
</comment>
<protein>
    <submittedName>
        <fullName evidence="1">Uncharacterized protein</fullName>
    </submittedName>
</protein>